<keyword evidence="2 4" id="KW-0238">DNA-binding</keyword>
<dbReference type="Pfam" id="PF00440">
    <property type="entry name" value="TetR_N"/>
    <property type="match status" value="1"/>
</dbReference>
<dbReference type="PROSITE" id="PS50977">
    <property type="entry name" value="HTH_TETR_2"/>
    <property type="match status" value="1"/>
</dbReference>
<feature type="domain" description="HTH tetR-type" evidence="5">
    <location>
        <begin position="14"/>
        <end position="74"/>
    </location>
</feature>
<evidence type="ECO:0000313" key="6">
    <source>
        <dbReference type="EMBL" id="MBA8930959.1"/>
    </source>
</evidence>
<dbReference type="EMBL" id="JACJID010000008">
    <property type="protein sequence ID" value="MBA8930959.1"/>
    <property type="molecule type" value="Genomic_DNA"/>
</dbReference>
<organism evidence="6 7">
    <name type="scientific">Kutzneria viridogrisea</name>
    <dbReference type="NCBI Taxonomy" id="47990"/>
    <lineage>
        <taxon>Bacteria</taxon>
        <taxon>Bacillati</taxon>
        <taxon>Actinomycetota</taxon>
        <taxon>Actinomycetes</taxon>
        <taxon>Pseudonocardiales</taxon>
        <taxon>Pseudonocardiaceae</taxon>
        <taxon>Kutzneria</taxon>
    </lineage>
</organism>
<dbReference type="InterPro" id="IPR009057">
    <property type="entry name" value="Homeodomain-like_sf"/>
</dbReference>
<dbReference type="SUPFAM" id="SSF46689">
    <property type="entry name" value="Homeodomain-like"/>
    <property type="match status" value="1"/>
</dbReference>
<dbReference type="Gene3D" id="1.10.357.10">
    <property type="entry name" value="Tetracycline Repressor, domain 2"/>
    <property type="match status" value="1"/>
</dbReference>
<dbReference type="InterPro" id="IPR036271">
    <property type="entry name" value="Tet_transcr_reg_TetR-rel_C_sf"/>
</dbReference>
<dbReference type="Pfam" id="PF16925">
    <property type="entry name" value="TetR_C_13"/>
    <property type="match status" value="1"/>
</dbReference>
<dbReference type="Gene3D" id="1.10.10.60">
    <property type="entry name" value="Homeodomain-like"/>
    <property type="match status" value="1"/>
</dbReference>
<gene>
    <name evidence="6" type="ORF">BC739_008206</name>
</gene>
<keyword evidence="7" id="KW-1185">Reference proteome</keyword>
<dbReference type="SUPFAM" id="SSF48498">
    <property type="entry name" value="Tetracyclin repressor-like, C-terminal domain"/>
    <property type="match status" value="1"/>
</dbReference>
<keyword evidence="1" id="KW-0805">Transcription regulation</keyword>
<dbReference type="PANTHER" id="PTHR47506:SF6">
    <property type="entry name" value="HTH-TYPE TRANSCRIPTIONAL REPRESSOR NEMR"/>
    <property type="match status" value="1"/>
</dbReference>
<accession>A0ABR6BVL8</accession>
<dbReference type="RefSeq" id="WP_025354306.1">
    <property type="nucleotide sequence ID" value="NZ_BAAABQ010000087.1"/>
</dbReference>
<evidence type="ECO:0000259" key="5">
    <source>
        <dbReference type="PROSITE" id="PS50977"/>
    </source>
</evidence>
<name>A0ABR6BVL8_9PSEU</name>
<evidence type="ECO:0000256" key="2">
    <source>
        <dbReference type="ARBA" id="ARBA00023125"/>
    </source>
</evidence>
<dbReference type="Proteomes" id="UP000517916">
    <property type="component" value="Unassembled WGS sequence"/>
</dbReference>
<evidence type="ECO:0000256" key="4">
    <source>
        <dbReference type="PROSITE-ProRule" id="PRU00335"/>
    </source>
</evidence>
<sequence length="209" mass="21834">MIDGQSDGRVQRGDSTRRAILRRAADIASVEGLDGLSIGRLATDLAISKSGVFAHFGSKEELQLATIRAATAIFTEAVVDPAMAEQAGVRRVRALVNGWLKYSAGRVFPGGCFFAAVTGGSGAREGRVRDALAEAGTRWTALLVTAVAEAREFGQFGQDTDPAQLAFELDAFAHAANTASVLHGDGDAYIKASLAVMNRISAASPSPLI</sequence>
<dbReference type="InterPro" id="IPR001647">
    <property type="entry name" value="HTH_TetR"/>
</dbReference>
<evidence type="ECO:0000256" key="3">
    <source>
        <dbReference type="ARBA" id="ARBA00023163"/>
    </source>
</evidence>
<reference evidence="6 7" key="1">
    <citation type="submission" date="2020-08" db="EMBL/GenBank/DDBJ databases">
        <title>Genomic Encyclopedia of Archaeal and Bacterial Type Strains, Phase II (KMG-II): from individual species to whole genera.</title>
        <authorList>
            <person name="Goeker M."/>
        </authorList>
    </citation>
    <scope>NUCLEOTIDE SEQUENCE [LARGE SCALE GENOMIC DNA]</scope>
    <source>
        <strain evidence="6 7">DSM 43850</strain>
    </source>
</reference>
<protein>
    <submittedName>
        <fullName evidence="6">AcrR family transcriptional regulator</fullName>
    </submittedName>
</protein>
<feature type="DNA-binding region" description="H-T-H motif" evidence="4">
    <location>
        <begin position="37"/>
        <end position="56"/>
    </location>
</feature>
<evidence type="ECO:0000256" key="1">
    <source>
        <dbReference type="ARBA" id="ARBA00023015"/>
    </source>
</evidence>
<keyword evidence="3" id="KW-0804">Transcription</keyword>
<dbReference type="InterPro" id="IPR011075">
    <property type="entry name" value="TetR_C"/>
</dbReference>
<proteinExistence type="predicted"/>
<comment type="caution">
    <text evidence="6">The sequence shown here is derived from an EMBL/GenBank/DDBJ whole genome shotgun (WGS) entry which is preliminary data.</text>
</comment>
<evidence type="ECO:0000313" key="7">
    <source>
        <dbReference type="Proteomes" id="UP000517916"/>
    </source>
</evidence>
<dbReference type="PANTHER" id="PTHR47506">
    <property type="entry name" value="TRANSCRIPTIONAL REGULATORY PROTEIN"/>
    <property type="match status" value="1"/>
</dbReference>